<reference evidence="5 6" key="1">
    <citation type="submission" date="2020-02" db="EMBL/GenBank/DDBJ databases">
        <title>Draft genome sequence of two Spirosoma agri KCTC 52727 and Spirosoma terrae KCTC 52035.</title>
        <authorList>
            <person name="Rojas J."/>
            <person name="Ambika Manirajan B."/>
            <person name="Suarez C."/>
            <person name="Ratering S."/>
            <person name="Schnell S."/>
        </authorList>
    </citation>
    <scope>NUCLEOTIDE SEQUENCE [LARGE SCALE GENOMIC DNA]</scope>
    <source>
        <strain evidence="5 6">KCTC 52035</strain>
    </source>
</reference>
<gene>
    <name evidence="5" type="ORF">GK108_26450</name>
</gene>
<dbReference type="RefSeq" id="WP_163954587.1">
    <property type="nucleotide sequence ID" value="NZ_JAAFZH010000017.1"/>
</dbReference>
<keyword evidence="6" id="KW-1185">Reference proteome</keyword>
<dbReference type="Pfam" id="PF00535">
    <property type="entry name" value="Glycos_transf_2"/>
    <property type="match status" value="1"/>
</dbReference>
<organism evidence="5 6">
    <name type="scientific">Spirosoma terrae</name>
    <dbReference type="NCBI Taxonomy" id="1968276"/>
    <lineage>
        <taxon>Bacteria</taxon>
        <taxon>Pseudomonadati</taxon>
        <taxon>Bacteroidota</taxon>
        <taxon>Cytophagia</taxon>
        <taxon>Cytophagales</taxon>
        <taxon>Cytophagaceae</taxon>
        <taxon>Spirosoma</taxon>
    </lineage>
</organism>
<dbReference type="Gene3D" id="3.90.550.10">
    <property type="entry name" value="Spore Coat Polysaccharide Biosynthesis Protein SpsA, Chain A"/>
    <property type="match status" value="1"/>
</dbReference>
<dbReference type="PANTHER" id="PTHR43630:SF1">
    <property type="entry name" value="POLY-BETA-1,6-N-ACETYL-D-GLUCOSAMINE SYNTHASE"/>
    <property type="match status" value="1"/>
</dbReference>
<evidence type="ECO:0000256" key="2">
    <source>
        <dbReference type="ARBA" id="ARBA00022676"/>
    </source>
</evidence>
<feature type="domain" description="Glycosyltransferase 2-like" evidence="4">
    <location>
        <begin position="46"/>
        <end position="201"/>
    </location>
</feature>
<sequence length="286" mass="33134">MILFSNPKWLEQHQYPYNSIDEVPQSVFDRINERLDKRLSTTPLVSIMVIAYNEEVNILRSISTLSCLETDIPFEIVAVNNNSSDRTQETIDKLHVRKFFQPIQGCGPARQMAQENAIGKYMLLADADCFYPTNWMNEMMKKLQQPGVVCVYGRYSFIANPELPRWQLTIHETLKDLIAEARQYKRPYLNAYGISMGYLREAGLKAGYMMHRRTWGEDGRICFEMMQYGKVVPMKTRSARVWTGPRTLMKDGTLWQALGKRARKEIGRAISYLTPHPPHDPKTSED</sequence>
<dbReference type="AlphaFoldDB" id="A0A6L9LD27"/>
<dbReference type="Proteomes" id="UP000474175">
    <property type="component" value="Unassembled WGS sequence"/>
</dbReference>
<evidence type="ECO:0000313" key="6">
    <source>
        <dbReference type="Proteomes" id="UP000474175"/>
    </source>
</evidence>
<protein>
    <submittedName>
        <fullName evidence="5">Glycosyltransferase family 2 protein</fullName>
    </submittedName>
</protein>
<dbReference type="PANTHER" id="PTHR43630">
    <property type="entry name" value="POLY-BETA-1,6-N-ACETYL-D-GLUCOSAMINE SYNTHASE"/>
    <property type="match status" value="1"/>
</dbReference>
<evidence type="ECO:0000256" key="1">
    <source>
        <dbReference type="ARBA" id="ARBA00006739"/>
    </source>
</evidence>
<comment type="caution">
    <text evidence="5">The sequence shown here is derived from an EMBL/GenBank/DDBJ whole genome shotgun (WGS) entry which is preliminary data.</text>
</comment>
<accession>A0A6L9LD27</accession>
<dbReference type="GO" id="GO:0016757">
    <property type="term" value="F:glycosyltransferase activity"/>
    <property type="evidence" value="ECO:0007669"/>
    <property type="project" value="UniProtKB-KW"/>
</dbReference>
<dbReference type="SUPFAM" id="SSF53448">
    <property type="entry name" value="Nucleotide-diphospho-sugar transferases"/>
    <property type="match status" value="1"/>
</dbReference>
<dbReference type="InterPro" id="IPR029044">
    <property type="entry name" value="Nucleotide-diphossugar_trans"/>
</dbReference>
<dbReference type="InterPro" id="IPR001173">
    <property type="entry name" value="Glyco_trans_2-like"/>
</dbReference>
<keyword evidence="3 5" id="KW-0808">Transferase</keyword>
<proteinExistence type="inferred from homology"/>
<comment type="similarity">
    <text evidence="1">Belongs to the glycosyltransferase 2 family.</text>
</comment>
<dbReference type="EMBL" id="JAAFZH010000017">
    <property type="protein sequence ID" value="NDU98455.1"/>
    <property type="molecule type" value="Genomic_DNA"/>
</dbReference>
<keyword evidence="2" id="KW-0328">Glycosyltransferase</keyword>
<name>A0A6L9LD27_9BACT</name>
<evidence type="ECO:0000259" key="4">
    <source>
        <dbReference type="Pfam" id="PF00535"/>
    </source>
</evidence>
<evidence type="ECO:0000313" key="5">
    <source>
        <dbReference type="EMBL" id="NDU98455.1"/>
    </source>
</evidence>
<evidence type="ECO:0000256" key="3">
    <source>
        <dbReference type="ARBA" id="ARBA00022679"/>
    </source>
</evidence>